<comment type="caution">
    <text evidence="1">The sequence shown here is derived from an EMBL/GenBank/DDBJ whole genome shotgun (WGS) entry which is preliminary data.</text>
</comment>
<proteinExistence type="predicted"/>
<evidence type="ECO:0000313" key="2">
    <source>
        <dbReference type="Proteomes" id="UP000266721"/>
    </source>
</evidence>
<keyword evidence="2" id="KW-1185">Reference proteome</keyword>
<name>A0A3L5TUX0_MYTGA</name>
<organism evidence="1 2">
    <name type="scientific">Mytilus galloprovincialis</name>
    <name type="common">Mediterranean mussel</name>
    <dbReference type="NCBI Taxonomy" id="29158"/>
    <lineage>
        <taxon>Eukaryota</taxon>
        <taxon>Metazoa</taxon>
        <taxon>Spiralia</taxon>
        <taxon>Lophotrochozoa</taxon>
        <taxon>Mollusca</taxon>
        <taxon>Bivalvia</taxon>
        <taxon>Autobranchia</taxon>
        <taxon>Pteriomorphia</taxon>
        <taxon>Mytilida</taxon>
        <taxon>Mytiloidea</taxon>
        <taxon>Mytilidae</taxon>
        <taxon>Mytilinae</taxon>
        <taxon>Mytilus</taxon>
    </lineage>
</organism>
<dbReference type="AlphaFoldDB" id="A0A3L5TUX0"/>
<sequence length="118" mass="13394">MDINSKTQSERGRVLIQNITNHSNVAEKMKDKKTKMIIKYRAMSYMCEYYKASALRIIHIVGLECIHELLGHSCIYSNSRKADVRDAATTTTEQYMGGAELADANEDQQPLIPMNQNP</sequence>
<feature type="non-terminal residue" evidence="1">
    <location>
        <position position="1"/>
    </location>
</feature>
<protein>
    <submittedName>
        <fullName evidence="1">Uncharacterized protein</fullName>
    </submittedName>
</protein>
<dbReference type="EMBL" id="KV582952">
    <property type="protein sequence ID" value="OPL33450.1"/>
    <property type="molecule type" value="Genomic_DNA"/>
</dbReference>
<reference evidence="1 2" key="1">
    <citation type="journal article" date="2016" name="PLoS ONE">
        <title>A First Insight into the Genome of the Filter-Feeder Mussel Mytilus galloprovincialis.</title>
        <authorList>
            <person name="Murgarella M."/>
            <person name="Puiu D."/>
            <person name="Novoa B."/>
            <person name="Figueras A."/>
            <person name="Posada D."/>
            <person name="Canchaya C."/>
        </authorList>
    </citation>
    <scope>NUCLEOTIDE SEQUENCE [LARGE SCALE GENOMIC DNA]</scope>
    <source>
        <tissue evidence="1">Muscle</tissue>
    </source>
</reference>
<dbReference type="Proteomes" id="UP000266721">
    <property type="component" value="Unassembled WGS sequence"/>
</dbReference>
<accession>A0A3L5TUX0</accession>
<gene>
    <name evidence="1" type="ORF">AM593_02083</name>
</gene>
<evidence type="ECO:0000313" key="1">
    <source>
        <dbReference type="EMBL" id="OPL33450.1"/>
    </source>
</evidence>